<dbReference type="CDD" id="cd09823">
    <property type="entry name" value="peroxinectin_like"/>
    <property type="match status" value="1"/>
</dbReference>
<dbReference type="InterPro" id="IPR010255">
    <property type="entry name" value="Haem_peroxidase_sf"/>
</dbReference>
<name>A0A224XCJ9_9HEMI</name>
<keyword evidence="5 7" id="KW-0732">Signal</keyword>
<keyword evidence="6" id="KW-0408">Iron</keyword>
<keyword evidence="4" id="KW-0349">Heme</keyword>
<dbReference type="PROSITE" id="PS50292">
    <property type="entry name" value="PEROXIDASE_3"/>
    <property type="match status" value="1"/>
</dbReference>
<dbReference type="PANTHER" id="PTHR11475">
    <property type="entry name" value="OXIDASE/PEROXIDASE"/>
    <property type="match status" value="1"/>
</dbReference>
<keyword evidence="4" id="KW-0479">Metal-binding</keyword>
<dbReference type="FunFam" id="1.10.640.10:FF:000003">
    <property type="entry name" value="chorion peroxidase"/>
    <property type="match status" value="1"/>
</dbReference>
<keyword evidence="3 8" id="KW-0560">Oxidoreductase</keyword>
<evidence type="ECO:0000313" key="8">
    <source>
        <dbReference type="EMBL" id="JAW08694.1"/>
    </source>
</evidence>
<evidence type="ECO:0000256" key="7">
    <source>
        <dbReference type="SAM" id="SignalP"/>
    </source>
</evidence>
<dbReference type="InterPro" id="IPR019791">
    <property type="entry name" value="Haem_peroxidase_animal"/>
</dbReference>
<dbReference type="GO" id="GO:0006979">
    <property type="term" value="P:response to oxidative stress"/>
    <property type="evidence" value="ECO:0007669"/>
    <property type="project" value="InterPro"/>
</dbReference>
<dbReference type="SUPFAM" id="SSF48113">
    <property type="entry name" value="Heme-dependent peroxidases"/>
    <property type="match status" value="1"/>
</dbReference>
<evidence type="ECO:0000256" key="1">
    <source>
        <dbReference type="ARBA" id="ARBA00004613"/>
    </source>
</evidence>
<reference evidence="8" key="1">
    <citation type="journal article" date="2018" name="PLoS Negl. Trop. Dis.">
        <title>An insight into the salivary gland and fat body transcriptome of Panstrongylus lignarius (Hemiptera: Heteroptera), the main vector of Chagas disease in Peru.</title>
        <authorList>
            <person name="Nevoa J.C."/>
            <person name="Mendes M.T."/>
            <person name="da Silva M.V."/>
            <person name="Soares S.C."/>
            <person name="Oliveira C.J.F."/>
            <person name="Ribeiro J.M.C."/>
        </authorList>
    </citation>
    <scope>NUCLEOTIDE SEQUENCE</scope>
</reference>
<dbReference type="InterPro" id="IPR037120">
    <property type="entry name" value="Haem_peroxidase_sf_animal"/>
</dbReference>
<keyword evidence="2" id="KW-0964">Secreted</keyword>
<accession>A0A224XCJ9</accession>
<dbReference type="GO" id="GO:0004601">
    <property type="term" value="F:peroxidase activity"/>
    <property type="evidence" value="ECO:0007669"/>
    <property type="project" value="UniProtKB-KW"/>
</dbReference>
<evidence type="ECO:0000256" key="4">
    <source>
        <dbReference type="ARBA" id="ARBA00022617"/>
    </source>
</evidence>
<feature type="signal peptide" evidence="7">
    <location>
        <begin position="1"/>
        <end position="23"/>
    </location>
</feature>
<comment type="subcellular location">
    <subcellularLocation>
        <location evidence="1">Secreted</location>
    </subcellularLocation>
</comment>
<proteinExistence type="predicted"/>
<sequence length="684" mass="78839">MMLNFGTPILFLAIICGKDLAFSADIHNYFDPHSQRQVRSSNNAASKFRQFFQTSDDYSLATGFANTAFQRLSRLEYNIMNAGNRIENSTPIHKQMLFSRSDDKALNISKDAYVKYKASLYILNKKNDLSALSFFKTIYKKPKDLSRKAEGCSDNKYRTYDGFCNNYKYPYWGTTYTSYSRLLTPNYTDEMWEPERLIKVSTIGLEIAKHVDSFPIKYSLGLAGWTNLVSYDMAHTVSYRMLHTGADIMCCTSENSKLMPRYRHPLCMPLIDQDQNCFNYVRSMLSVPNDKELGVAQQMNAVTHYLDGSTIYGATTEIAKTLRLKSKGHLRILADECKNGEPCLMAGDIRPNMDPISAVLHIILMREHNRVASSLSEINPHWDDETLFQEARRIVIAELQHITYNEWLPILIGQFQPFEDYSVDTEPHVYNSFANAAMQFVTSLFGDELRLYNEERTSASKIPMRYSFLEPKFLQDDLLMDSLIRTLPTQNCQTNDLQFSEAMTKYLFSENNETGYNAISLIIQRGKDHGLPSYVKFRKLFDLPNKDFNALADDIPTQERQQLQNIYSDVNMVDLFIGGLAESPRRGALLGRTFAKIINLQMRRTRKGDNFFYDNPSQIYPFTSEQLKEIRKSSLARLLCDNGRNITNMQSNAFLVFDLDKNKLVNCKNETDIKSINLKHWKEK</sequence>
<dbReference type="AlphaFoldDB" id="A0A224XCJ9"/>
<dbReference type="Gene3D" id="1.10.640.10">
    <property type="entry name" value="Haem peroxidase domain superfamily, animal type"/>
    <property type="match status" value="1"/>
</dbReference>
<dbReference type="GO" id="GO:0020037">
    <property type="term" value="F:heme binding"/>
    <property type="evidence" value="ECO:0007669"/>
    <property type="project" value="InterPro"/>
</dbReference>
<evidence type="ECO:0000256" key="2">
    <source>
        <dbReference type="ARBA" id="ARBA00022525"/>
    </source>
</evidence>
<evidence type="ECO:0000256" key="5">
    <source>
        <dbReference type="ARBA" id="ARBA00022729"/>
    </source>
</evidence>
<dbReference type="GO" id="GO:0005576">
    <property type="term" value="C:extracellular region"/>
    <property type="evidence" value="ECO:0007669"/>
    <property type="project" value="UniProtKB-SubCell"/>
</dbReference>
<feature type="chain" id="PRO_5013393359" evidence="7">
    <location>
        <begin position="24"/>
        <end position="684"/>
    </location>
</feature>
<evidence type="ECO:0000256" key="3">
    <source>
        <dbReference type="ARBA" id="ARBA00022559"/>
    </source>
</evidence>
<dbReference type="EMBL" id="GFTR01007732">
    <property type="protein sequence ID" value="JAW08694.1"/>
    <property type="molecule type" value="Transcribed_RNA"/>
</dbReference>
<protein>
    <submittedName>
        <fullName evidence="8">Putative peroxidase-like isoform x3</fullName>
    </submittedName>
</protein>
<dbReference type="Pfam" id="PF03098">
    <property type="entry name" value="An_peroxidase"/>
    <property type="match status" value="1"/>
</dbReference>
<evidence type="ECO:0000256" key="6">
    <source>
        <dbReference type="ARBA" id="ARBA00023004"/>
    </source>
</evidence>
<keyword evidence="3 8" id="KW-0575">Peroxidase</keyword>
<organism evidence="8">
    <name type="scientific">Panstrongylus lignarius</name>
    <dbReference type="NCBI Taxonomy" id="156445"/>
    <lineage>
        <taxon>Eukaryota</taxon>
        <taxon>Metazoa</taxon>
        <taxon>Ecdysozoa</taxon>
        <taxon>Arthropoda</taxon>
        <taxon>Hexapoda</taxon>
        <taxon>Insecta</taxon>
        <taxon>Pterygota</taxon>
        <taxon>Neoptera</taxon>
        <taxon>Paraneoptera</taxon>
        <taxon>Hemiptera</taxon>
        <taxon>Heteroptera</taxon>
        <taxon>Panheteroptera</taxon>
        <taxon>Cimicomorpha</taxon>
        <taxon>Reduviidae</taxon>
        <taxon>Triatominae</taxon>
        <taxon>Panstrongylus</taxon>
    </lineage>
</organism>
<dbReference type="PRINTS" id="PR00457">
    <property type="entry name" value="ANPEROXIDASE"/>
</dbReference>
<dbReference type="PANTHER" id="PTHR11475:SF125">
    <property type="entry name" value="GH11385P"/>
    <property type="match status" value="1"/>
</dbReference>
<dbReference type="GO" id="GO:0022412">
    <property type="term" value="P:cellular process involved in reproduction in multicellular organism"/>
    <property type="evidence" value="ECO:0007669"/>
    <property type="project" value="UniProtKB-ARBA"/>
</dbReference>